<feature type="compositionally biased region" description="Low complexity" evidence="1">
    <location>
        <begin position="69"/>
        <end position="83"/>
    </location>
</feature>
<evidence type="ECO:0000313" key="2">
    <source>
        <dbReference type="EMBL" id="KAJ1362516.1"/>
    </source>
</evidence>
<dbReference type="EMBL" id="JAHQIW010004466">
    <property type="protein sequence ID" value="KAJ1362516.1"/>
    <property type="molecule type" value="Genomic_DNA"/>
</dbReference>
<feature type="compositionally biased region" description="Polar residues" evidence="1">
    <location>
        <begin position="34"/>
        <end position="51"/>
    </location>
</feature>
<reference evidence="2" key="1">
    <citation type="submission" date="2021-06" db="EMBL/GenBank/DDBJ databases">
        <title>Parelaphostrongylus tenuis whole genome reference sequence.</title>
        <authorList>
            <person name="Garwood T.J."/>
            <person name="Larsen P.A."/>
            <person name="Fountain-Jones N.M."/>
            <person name="Garbe J.R."/>
            <person name="Macchietto M.G."/>
            <person name="Kania S.A."/>
            <person name="Gerhold R.W."/>
            <person name="Richards J.E."/>
            <person name="Wolf T.M."/>
        </authorList>
    </citation>
    <scope>NUCLEOTIDE SEQUENCE</scope>
    <source>
        <strain evidence="2">MNPRO001-30</strain>
        <tissue evidence="2">Meninges</tissue>
    </source>
</reference>
<gene>
    <name evidence="2" type="ORF">KIN20_022099</name>
</gene>
<comment type="caution">
    <text evidence="2">The sequence shown here is derived from an EMBL/GenBank/DDBJ whole genome shotgun (WGS) entry which is preliminary data.</text>
</comment>
<accession>A0AAD5QWK2</accession>
<evidence type="ECO:0000313" key="3">
    <source>
        <dbReference type="Proteomes" id="UP001196413"/>
    </source>
</evidence>
<feature type="region of interest" description="Disordered" evidence="1">
    <location>
        <begin position="24"/>
        <end position="83"/>
    </location>
</feature>
<evidence type="ECO:0000256" key="1">
    <source>
        <dbReference type="SAM" id="MobiDB-lite"/>
    </source>
</evidence>
<keyword evidence="3" id="KW-1185">Reference proteome</keyword>
<organism evidence="2 3">
    <name type="scientific">Parelaphostrongylus tenuis</name>
    <name type="common">Meningeal worm</name>
    <dbReference type="NCBI Taxonomy" id="148309"/>
    <lineage>
        <taxon>Eukaryota</taxon>
        <taxon>Metazoa</taxon>
        <taxon>Ecdysozoa</taxon>
        <taxon>Nematoda</taxon>
        <taxon>Chromadorea</taxon>
        <taxon>Rhabditida</taxon>
        <taxon>Rhabditina</taxon>
        <taxon>Rhabditomorpha</taxon>
        <taxon>Strongyloidea</taxon>
        <taxon>Metastrongylidae</taxon>
        <taxon>Parelaphostrongylus</taxon>
    </lineage>
</organism>
<protein>
    <submittedName>
        <fullName evidence="2">Uncharacterized protein</fullName>
    </submittedName>
</protein>
<dbReference type="AlphaFoldDB" id="A0AAD5QWK2"/>
<name>A0AAD5QWK2_PARTN</name>
<dbReference type="Proteomes" id="UP001196413">
    <property type="component" value="Unassembled WGS sequence"/>
</dbReference>
<proteinExistence type="predicted"/>
<sequence length="242" mass="27003">MEDDRFTDTILRNTSVQSAIERFDQRKPAVVQNRGKSSKTASPEGTTSVLTYDSYHELPPMQPVPSPRKAPSSSSPPHETTSVVVTSANKFRNLTREESLRFNSSATELIHPCRDDVIYHPMKPTPHSSPLSHIGEGITGMYQQQPLNTSLSEDDGYRDEVDVLTATKDSAPGLPIASITTKDFVDLSSALLMKQVGFFLIRALFLSSWWKIKRLSLNPLKFVLLEFLHFKAVGLNSYVSYA</sequence>